<evidence type="ECO:0000256" key="1">
    <source>
        <dbReference type="SAM" id="MobiDB-lite"/>
    </source>
</evidence>
<sequence length="862" mass="94815">MDQPDSNACGITDDVDHLQSCENLNSLEKEKFLPQSCTKIGNANAVLERQAHNRVSAGDCRKEHDQNNYRPQSSAVSSSRNLLVEFEQHQKGNCAEGTYGATPCSNGFESSTFPNVVSCDGNPKDGEVSIHSFGKIDSTQRSPVNNDVGSQTGQPLGGENRELIVGREKGNWQNDGQDSIMEATFHDTQRTTESLSSNSTNFFIPVSSSDDNNYEVSVEAKSSMHRGSCKANFICTGLICGMEETDPRSAVLDMAAQITQKAVCNVRARDYKIEPGMIADQNPITVEKVDIPKSSLQKQKHGERLSQDKLKLSHELDELDMAKKFAREVKQKLGLYWEPSGSSSYIDKRNVEMVHSKDQNRSKCSTESGGVKLCNEQDSCDSFCSNEVVVDPEIWTKNKYFLSRKELKKTDPPVTHKADYRLHGEESSLLTAKSEVVTASDQSPAGRKYDLNDTIKVNGIEYPEQSVEETVSSYPTINVSMPIPVVAKCGIRMCLPTMPIKFEGEQCWKGPATTSAFRPAVLSKTSNGNRASLSVDDNNCSCKDSRSFTGIDLNVVAVGDDSAFELLPSPCFRKSSSFPFKESSIEISSKGAERLNIDLNFPSGIDNFPQSSPPVLPSRQSNFPQSSPQVLPSTQSVLDFDLNENPSHGDKCTSGNHHHFSKKTIDDHAVAFVRNSGQDLNNAGSVYWADSSSMRGFNHGHVQPFLVATPTLLPPIEQMRSVVSSQSKLQCIPRIIPPYIHPYNSAFFIDSTGHLSSNIRDPHGTTVIPQILGAGTVSTNLRVPHVMEGTGRPSPSDSRCIGPNFDIYSPAHSSDTGSRRENVRMVSSPFKFSSRDEQIKFSQEVSLTPMKRREPDGGWDSF</sequence>
<feature type="region of interest" description="Disordered" evidence="1">
    <location>
        <begin position="56"/>
        <end position="77"/>
    </location>
</feature>
<comment type="caution">
    <text evidence="2">The sequence shown here is derived from an EMBL/GenBank/DDBJ whole genome shotgun (WGS) entry which is preliminary data.</text>
</comment>
<reference evidence="2 3" key="1">
    <citation type="submission" date="2017-07" db="EMBL/GenBank/DDBJ databases">
        <title>An improved, manually edited Actinidia chinensis var. chinensis (kiwifruit) genome highlights the challenges associated with draft genomes and gene prediction in plants.</title>
        <authorList>
            <person name="Pilkington S."/>
            <person name="Crowhurst R."/>
            <person name="Hilario E."/>
            <person name="Nardozza S."/>
            <person name="Fraser L."/>
            <person name="Peng Y."/>
            <person name="Gunaseelan K."/>
            <person name="Simpson R."/>
            <person name="Tahir J."/>
            <person name="Deroles S."/>
            <person name="Templeton K."/>
            <person name="Luo Z."/>
            <person name="Davy M."/>
            <person name="Cheng C."/>
            <person name="Mcneilage M."/>
            <person name="Scaglione D."/>
            <person name="Liu Y."/>
            <person name="Zhang Q."/>
            <person name="Datson P."/>
            <person name="De Silva N."/>
            <person name="Gardiner S."/>
            <person name="Bassett H."/>
            <person name="Chagne D."/>
            <person name="Mccallum J."/>
            <person name="Dzierzon H."/>
            <person name="Deng C."/>
            <person name="Wang Y.-Y."/>
            <person name="Barron N."/>
            <person name="Manako K."/>
            <person name="Bowen J."/>
            <person name="Foster T."/>
            <person name="Erridge Z."/>
            <person name="Tiffin H."/>
            <person name="Waite C."/>
            <person name="Davies K."/>
            <person name="Grierson E."/>
            <person name="Laing W."/>
            <person name="Kirk R."/>
            <person name="Chen X."/>
            <person name="Wood M."/>
            <person name="Montefiori M."/>
            <person name="Brummell D."/>
            <person name="Schwinn K."/>
            <person name="Catanach A."/>
            <person name="Fullerton C."/>
            <person name="Li D."/>
            <person name="Meiyalaghan S."/>
            <person name="Nieuwenhuizen N."/>
            <person name="Read N."/>
            <person name="Prakash R."/>
            <person name="Hunter D."/>
            <person name="Zhang H."/>
            <person name="Mckenzie M."/>
            <person name="Knabel M."/>
            <person name="Harris A."/>
            <person name="Allan A."/>
            <person name="Chen A."/>
            <person name="Janssen B."/>
            <person name="Plunkett B."/>
            <person name="Dwamena C."/>
            <person name="Voogd C."/>
            <person name="Leif D."/>
            <person name="Lafferty D."/>
            <person name="Souleyre E."/>
            <person name="Varkonyi-Gasic E."/>
            <person name="Gambi F."/>
            <person name="Hanley J."/>
            <person name="Yao J.-L."/>
            <person name="Cheung J."/>
            <person name="David K."/>
            <person name="Warren B."/>
            <person name="Marsh K."/>
            <person name="Snowden K."/>
            <person name="Lin-Wang K."/>
            <person name="Brian L."/>
            <person name="Martinez-Sanchez M."/>
            <person name="Wang M."/>
            <person name="Ileperuma N."/>
            <person name="Macnee N."/>
            <person name="Campin R."/>
            <person name="Mcatee P."/>
            <person name="Drummond R."/>
            <person name="Espley R."/>
            <person name="Ireland H."/>
            <person name="Wu R."/>
            <person name="Atkinson R."/>
            <person name="Karunairetnam S."/>
            <person name="Bulley S."/>
            <person name="Chunkath S."/>
            <person name="Hanley Z."/>
            <person name="Storey R."/>
            <person name="Thrimawithana A."/>
            <person name="Thomson S."/>
            <person name="David C."/>
            <person name="Testolin R."/>
        </authorList>
    </citation>
    <scope>NUCLEOTIDE SEQUENCE [LARGE SCALE GENOMIC DNA]</scope>
    <source>
        <strain evidence="3">cv. Red5</strain>
        <tissue evidence="2">Young leaf</tissue>
    </source>
</reference>
<dbReference type="Proteomes" id="UP000241394">
    <property type="component" value="Chromosome LG21"/>
</dbReference>
<feature type="region of interest" description="Disordered" evidence="1">
    <location>
        <begin position="608"/>
        <end position="630"/>
    </location>
</feature>
<dbReference type="InParanoid" id="A0A2R6Q189"/>
<dbReference type="EMBL" id="NKQK01000021">
    <property type="protein sequence ID" value="PSS00170.1"/>
    <property type="molecule type" value="Genomic_DNA"/>
</dbReference>
<feature type="region of interest" description="Disordered" evidence="1">
    <location>
        <begin position="137"/>
        <end position="158"/>
    </location>
</feature>
<evidence type="ECO:0000313" key="3">
    <source>
        <dbReference type="Proteomes" id="UP000241394"/>
    </source>
</evidence>
<organism evidence="2 3">
    <name type="scientific">Actinidia chinensis var. chinensis</name>
    <name type="common">Chinese soft-hair kiwi</name>
    <dbReference type="NCBI Taxonomy" id="1590841"/>
    <lineage>
        <taxon>Eukaryota</taxon>
        <taxon>Viridiplantae</taxon>
        <taxon>Streptophyta</taxon>
        <taxon>Embryophyta</taxon>
        <taxon>Tracheophyta</taxon>
        <taxon>Spermatophyta</taxon>
        <taxon>Magnoliopsida</taxon>
        <taxon>eudicotyledons</taxon>
        <taxon>Gunneridae</taxon>
        <taxon>Pentapetalae</taxon>
        <taxon>asterids</taxon>
        <taxon>Ericales</taxon>
        <taxon>Actinidiaceae</taxon>
        <taxon>Actinidia</taxon>
    </lineage>
</organism>
<reference evidence="3" key="2">
    <citation type="journal article" date="2018" name="BMC Genomics">
        <title>A manually annotated Actinidia chinensis var. chinensis (kiwifruit) genome highlights the challenges associated with draft genomes and gene prediction in plants.</title>
        <authorList>
            <person name="Pilkington S.M."/>
            <person name="Crowhurst R."/>
            <person name="Hilario E."/>
            <person name="Nardozza S."/>
            <person name="Fraser L."/>
            <person name="Peng Y."/>
            <person name="Gunaseelan K."/>
            <person name="Simpson R."/>
            <person name="Tahir J."/>
            <person name="Deroles S.C."/>
            <person name="Templeton K."/>
            <person name="Luo Z."/>
            <person name="Davy M."/>
            <person name="Cheng C."/>
            <person name="McNeilage M."/>
            <person name="Scaglione D."/>
            <person name="Liu Y."/>
            <person name="Zhang Q."/>
            <person name="Datson P."/>
            <person name="De Silva N."/>
            <person name="Gardiner S.E."/>
            <person name="Bassett H."/>
            <person name="Chagne D."/>
            <person name="McCallum J."/>
            <person name="Dzierzon H."/>
            <person name="Deng C."/>
            <person name="Wang Y.Y."/>
            <person name="Barron L."/>
            <person name="Manako K."/>
            <person name="Bowen J."/>
            <person name="Foster T.M."/>
            <person name="Erridge Z.A."/>
            <person name="Tiffin H."/>
            <person name="Waite C.N."/>
            <person name="Davies K.M."/>
            <person name="Grierson E.P."/>
            <person name="Laing W.A."/>
            <person name="Kirk R."/>
            <person name="Chen X."/>
            <person name="Wood M."/>
            <person name="Montefiori M."/>
            <person name="Brummell D.A."/>
            <person name="Schwinn K.E."/>
            <person name="Catanach A."/>
            <person name="Fullerton C."/>
            <person name="Li D."/>
            <person name="Meiyalaghan S."/>
            <person name="Nieuwenhuizen N."/>
            <person name="Read N."/>
            <person name="Prakash R."/>
            <person name="Hunter D."/>
            <person name="Zhang H."/>
            <person name="McKenzie M."/>
            <person name="Knabel M."/>
            <person name="Harris A."/>
            <person name="Allan A.C."/>
            <person name="Gleave A."/>
            <person name="Chen A."/>
            <person name="Janssen B.J."/>
            <person name="Plunkett B."/>
            <person name="Ampomah-Dwamena C."/>
            <person name="Voogd C."/>
            <person name="Leif D."/>
            <person name="Lafferty D."/>
            <person name="Souleyre E.J.F."/>
            <person name="Varkonyi-Gasic E."/>
            <person name="Gambi F."/>
            <person name="Hanley J."/>
            <person name="Yao J.L."/>
            <person name="Cheung J."/>
            <person name="David K.M."/>
            <person name="Warren B."/>
            <person name="Marsh K."/>
            <person name="Snowden K.C."/>
            <person name="Lin-Wang K."/>
            <person name="Brian L."/>
            <person name="Martinez-Sanchez M."/>
            <person name="Wang M."/>
            <person name="Ileperuma N."/>
            <person name="Macnee N."/>
            <person name="Campin R."/>
            <person name="McAtee P."/>
            <person name="Drummond R.S.M."/>
            <person name="Espley R.V."/>
            <person name="Ireland H.S."/>
            <person name="Wu R."/>
            <person name="Atkinson R.G."/>
            <person name="Karunairetnam S."/>
            <person name="Bulley S."/>
            <person name="Chunkath S."/>
            <person name="Hanley Z."/>
            <person name="Storey R."/>
            <person name="Thrimawithana A.H."/>
            <person name="Thomson S."/>
            <person name="David C."/>
            <person name="Testolin R."/>
            <person name="Huang H."/>
            <person name="Hellens R.P."/>
            <person name="Schaffer R.J."/>
        </authorList>
    </citation>
    <scope>NUCLEOTIDE SEQUENCE [LARGE SCALE GENOMIC DNA]</scope>
    <source>
        <strain evidence="3">cv. Red5</strain>
    </source>
</reference>
<proteinExistence type="predicted"/>
<dbReference type="PANTHER" id="PTHR47292">
    <property type="entry name" value="TRANSCRIPTION ELONGATION FACTOR (TFIIS) FAMILY PROTEIN-RELATED"/>
    <property type="match status" value="1"/>
</dbReference>
<dbReference type="Gramene" id="PSS00170">
    <property type="protein sequence ID" value="PSS00170"/>
    <property type="gene ID" value="CEY00_Acc24139"/>
</dbReference>
<name>A0A2R6Q189_ACTCC</name>
<accession>A0A2R6Q189</accession>
<protein>
    <submittedName>
        <fullName evidence="2">GPI-anchored adhesin-like protein</fullName>
    </submittedName>
</protein>
<keyword evidence="3" id="KW-1185">Reference proteome</keyword>
<feature type="compositionally biased region" description="Polar residues" evidence="1">
    <location>
        <begin position="618"/>
        <end position="630"/>
    </location>
</feature>
<evidence type="ECO:0000313" key="2">
    <source>
        <dbReference type="EMBL" id="PSS00170.1"/>
    </source>
</evidence>
<dbReference type="AlphaFoldDB" id="A0A2R6Q189"/>
<gene>
    <name evidence="2" type="ORF">CEY00_Acc24139</name>
</gene>
<feature type="compositionally biased region" description="Polar residues" evidence="1">
    <location>
        <begin position="137"/>
        <end position="154"/>
    </location>
</feature>
<feature type="region of interest" description="Disordered" evidence="1">
    <location>
        <begin position="843"/>
        <end position="862"/>
    </location>
</feature>
<dbReference type="OrthoDB" id="1595674at2759"/>
<dbReference type="PANTHER" id="PTHR47292:SF3">
    <property type="entry name" value="PROTEIN WAVE"/>
    <property type="match status" value="1"/>
</dbReference>
<feature type="compositionally biased region" description="Polar residues" evidence="1">
    <location>
        <begin position="68"/>
        <end position="77"/>
    </location>
</feature>
<dbReference type="OMA" id="PHAFLYN"/>